<comment type="caution">
    <text evidence="12">The sequence shown here is derived from an EMBL/GenBank/DDBJ whole genome shotgun (WGS) entry which is preliminary data.</text>
</comment>
<evidence type="ECO:0000256" key="7">
    <source>
        <dbReference type="SAM" id="MobiDB-lite"/>
    </source>
</evidence>
<dbReference type="GO" id="GO:0009653">
    <property type="term" value="P:anatomical structure morphogenesis"/>
    <property type="evidence" value="ECO:0007669"/>
    <property type="project" value="TreeGrafter"/>
</dbReference>
<keyword evidence="8" id="KW-0812">Transmembrane</keyword>
<evidence type="ECO:0000256" key="1">
    <source>
        <dbReference type="ARBA" id="ARBA00022729"/>
    </source>
</evidence>
<dbReference type="CDD" id="cd00054">
    <property type="entry name" value="EGF_CA"/>
    <property type="match status" value="1"/>
</dbReference>
<feature type="repeat" description="CSPG" evidence="6">
    <location>
        <begin position="1259"/>
        <end position="1352"/>
    </location>
</feature>
<dbReference type="Proteomes" id="UP001195483">
    <property type="component" value="Unassembled WGS sequence"/>
</dbReference>
<feature type="region of interest" description="Disordered" evidence="7">
    <location>
        <begin position="2223"/>
        <end position="2249"/>
    </location>
</feature>
<evidence type="ECO:0000259" key="10">
    <source>
        <dbReference type="PROSITE" id="PS50025"/>
    </source>
</evidence>
<feature type="transmembrane region" description="Helical" evidence="8">
    <location>
        <begin position="2259"/>
        <end position="2281"/>
    </location>
</feature>
<keyword evidence="3" id="KW-1015">Disulfide bond</keyword>
<dbReference type="Pfam" id="PF16184">
    <property type="entry name" value="Cadherin_3"/>
    <property type="match status" value="12"/>
</dbReference>
<evidence type="ECO:0000256" key="2">
    <source>
        <dbReference type="ARBA" id="ARBA00022737"/>
    </source>
</evidence>
<dbReference type="InterPro" id="IPR013320">
    <property type="entry name" value="ConA-like_dom_sf"/>
</dbReference>
<feature type="compositionally biased region" description="Acidic residues" evidence="7">
    <location>
        <begin position="2397"/>
        <end position="2408"/>
    </location>
</feature>
<dbReference type="Gene3D" id="2.60.120.200">
    <property type="match status" value="2"/>
</dbReference>
<feature type="repeat" description="CSPG" evidence="6">
    <location>
        <begin position="673"/>
        <end position="770"/>
    </location>
</feature>
<dbReference type="InterPro" id="IPR051561">
    <property type="entry name" value="FRAS1_ECM"/>
</dbReference>
<keyword evidence="13" id="KW-1185">Reference proteome</keyword>
<feature type="domain" description="EGF-like" evidence="11">
    <location>
        <begin position="387"/>
        <end position="419"/>
    </location>
</feature>
<protein>
    <recommendedName>
        <fullName evidence="14">Chondroitin sulfate proteoglycan 4</fullName>
    </recommendedName>
</protein>
<name>A0AAE0WB65_9BIVA</name>
<evidence type="ECO:0000256" key="4">
    <source>
        <dbReference type="ARBA" id="ARBA00023180"/>
    </source>
</evidence>
<feature type="repeat" description="CSPG" evidence="6">
    <location>
        <begin position="564"/>
        <end position="656"/>
    </location>
</feature>
<feature type="repeat" description="CSPG" evidence="6">
    <location>
        <begin position="915"/>
        <end position="1010"/>
    </location>
</feature>
<keyword evidence="1 9" id="KW-0732">Signal</keyword>
<feature type="repeat" description="CSPG" evidence="6">
    <location>
        <begin position="1485"/>
        <end position="1576"/>
    </location>
</feature>
<dbReference type="PROSITE" id="PS51854">
    <property type="entry name" value="CSPG"/>
    <property type="match status" value="11"/>
</dbReference>
<reference evidence="12" key="3">
    <citation type="submission" date="2023-05" db="EMBL/GenBank/DDBJ databases">
        <authorList>
            <person name="Smith C.H."/>
        </authorList>
    </citation>
    <scope>NUCLEOTIDE SEQUENCE</scope>
    <source>
        <strain evidence="12">CHS0354</strain>
        <tissue evidence="12">Mantle</tissue>
    </source>
</reference>
<dbReference type="Pfam" id="PF02210">
    <property type="entry name" value="Laminin_G_2"/>
    <property type="match status" value="2"/>
</dbReference>
<feature type="repeat" description="CSPG" evidence="6">
    <location>
        <begin position="436"/>
        <end position="531"/>
    </location>
</feature>
<accession>A0AAE0WB65</accession>
<evidence type="ECO:0000256" key="9">
    <source>
        <dbReference type="SAM" id="SignalP"/>
    </source>
</evidence>
<feature type="domain" description="Laminin G" evidence="10">
    <location>
        <begin position="204"/>
        <end position="391"/>
    </location>
</feature>
<evidence type="ECO:0000256" key="5">
    <source>
        <dbReference type="PROSITE-ProRule" id="PRU00076"/>
    </source>
</evidence>
<evidence type="ECO:0000256" key="3">
    <source>
        <dbReference type="ARBA" id="ARBA00023157"/>
    </source>
</evidence>
<dbReference type="CDD" id="cd00110">
    <property type="entry name" value="LamG"/>
    <property type="match status" value="2"/>
</dbReference>
<dbReference type="PANTHER" id="PTHR45739">
    <property type="entry name" value="MATRIX PROTEIN, PUTATIVE-RELATED"/>
    <property type="match status" value="1"/>
</dbReference>
<gene>
    <name evidence="12" type="ORF">CHS0354_034120</name>
</gene>
<evidence type="ECO:0000313" key="12">
    <source>
        <dbReference type="EMBL" id="KAK3608161.1"/>
    </source>
</evidence>
<proteinExistence type="predicted"/>
<feature type="compositionally biased region" description="Polar residues" evidence="7">
    <location>
        <begin position="2338"/>
        <end position="2348"/>
    </location>
</feature>
<organism evidence="12 13">
    <name type="scientific">Potamilus streckersoni</name>
    <dbReference type="NCBI Taxonomy" id="2493646"/>
    <lineage>
        <taxon>Eukaryota</taxon>
        <taxon>Metazoa</taxon>
        <taxon>Spiralia</taxon>
        <taxon>Lophotrochozoa</taxon>
        <taxon>Mollusca</taxon>
        <taxon>Bivalvia</taxon>
        <taxon>Autobranchia</taxon>
        <taxon>Heteroconchia</taxon>
        <taxon>Palaeoheterodonta</taxon>
        <taxon>Unionida</taxon>
        <taxon>Unionoidea</taxon>
        <taxon>Unionidae</taxon>
        <taxon>Ambleminae</taxon>
        <taxon>Lampsilini</taxon>
        <taxon>Potamilus</taxon>
    </lineage>
</organism>
<feature type="chain" id="PRO_5042227841" description="Chondroitin sulfate proteoglycan 4" evidence="9">
    <location>
        <begin position="23"/>
        <end position="2449"/>
    </location>
</feature>
<keyword evidence="5" id="KW-0245">EGF-like domain</keyword>
<dbReference type="PROSITE" id="PS50026">
    <property type="entry name" value="EGF_3"/>
    <property type="match status" value="1"/>
</dbReference>
<dbReference type="SMART" id="SM00282">
    <property type="entry name" value="LamG"/>
    <property type="match status" value="2"/>
</dbReference>
<keyword evidence="2" id="KW-0677">Repeat</keyword>
<feature type="repeat" description="CSPG" evidence="6">
    <location>
        <begin position="1148"/>
        <end position="1238"/>
    </location>
</feature>
<reference evidence="12" key="2">
    <citation type="journal article" date="2021" name="Genome Biol. Evol.">
        <title>Developing a high-quality reference genome for a parasitic bivalve with doubly uniparental inheritance (Bivalvia: Unionida).</title>
        <authorList>
            <person name="Smith C.H."/>
        </authorList>
    </citation>
    <scope>NUCLEOTIDE SEQUENCE</scope>
    <source>
        <strain evidence="12">CHS0354</strain>
        <tissue evidence="12">Mantle</tissue>
    </source>
</reference>
<feature type="repeat" description="CSPG" evidence="6">
    <location>
        <begin position="1713"/>
        <end position="1810"/>
    </location>
</feature>
<evidence type="ECO:0000256" key="8">
    <source>
        <dbReference type="SAM" id="Phobius"/>
    </source>
</evidence>
<feature type="repeat" description="CSPG" evidence="6">
    <location>
        <begin position="1591"/>
        <end position="1687"/>
    </location>
</feature>
<dbReference type="SUPFAM" id="SSF49899">
    <property type="entry name" value="Concanavalin A-like lectins/glucanases"/>
    <property type="match status" value="2"/>
</dbReference>
<dbReference type="PROSITE" id="PS50025">
    <property type="entry name" value="LAM_G_DOMAIN"/>
    <property type="match status" value="2"/>
</dbReference>
<dbReference type="EMBL" id="JAEAOA010001995">
    <property type="protein sequence ID" value="KAK3608161.1"/>
    <property type="molecule type" value="Genomic_DNA"/>
</dbReference>
<dbReference type="PANTHER" id="PTHR45739:SF12">
    <property type="entry name" value="CHONDROITIN SULFATE PROTEOGLYCAN 4-LIKE ISOFORM X2"/>
    <property type="match status" value="1"/>
</dbReference>
<feature type="repeat" description="CSPG" evidence="6">
    <location>
        <begin position="1844"/>
        <end position="1936"/>
    </location>
</feature>
<keyword evidence="8" id="KW-1133">Transmembrane helix</keyword>
<dbReference type="InterPro" id="IPR001791">
    <property type="entry name" value="Laminin_G"/>
</dbReference>
<reference evidence="12" key="1">
    <citation type="journal article" date="2021" name="Genome Biol. Evol.">
        <title>A High-Quality Reference Genome for a Parasitic Bivalve with Doubly Uniparental Inheritance (Bivalvia: Unionida).</title>
        <authorList>
            <person name="Smith C.H."/>
        </authorList>
    </citation>
    <scope>NUCLEOTIDE SEQUENCE</scope>
    <source>
        <strain evidence="12">CHS0354</strain>
    </source>
</reference>
<evidence type="ECO:0000259" key="11">
    <source>
        <dbReference type="PROSITE" id="PS50026"/>
    </source>
</evidence>
<dbReference type="InterPro" id="IPR039005">
    <property type="entry name" value="CSPG_rpt"/>
</dbReference>
<comment type="caution">
    <text evidence="5">Lacks conserved residue(s) required for the propagation of feature annotation.</text>
</comment>
<feature type="domain" description="Laminin G" evidence="10">
    <location>
        <begin position="22"/>
        <end position="194"/>
    </location>
</feature>
<evidence type="ECO:0000256" key="6">
    <source>
        <dbReference type="PROSITE-ProRule" id="PRU01201"/>
    </source>
</evidence>
<feature type="repeat" description="CSPG" evidence="6">
    <location>
        <begin position="1370"/>
        <end position="1461"/>
    </location>
</feature>
<dbReference type="InterPro" id="IPR000742">
    <property type="entry name" value="EGF"/>
</dbReference>
<feature type="region of interest" description="Disordered" evidence="7">
    <location>
        <begin position="2338"/>
        <end position="2420"/>
    </location>
</feature>
<sequence>MVYITWLTRLILFATISGHTNAVSFYGESSVNIPLRDASRSTEIKLEFKTSRPTGLLFLAEGDIDYMIIVLQSGIVELRLDLGGGEASLTSVNNIRLDDHTWHQIHIILRDGIITMSVDDQPVHIAQLPENFYELNIEKGIYLGGIGSHENKFHLMARPFRGCIKRAQYNQYDMLALARQVQDPSKIVEISWDCDDVFDARPEDPIHLLSETSYVAFPHLHIKTEGNISFEIKTKSVKAMILFNSGLHEKGEKDFLALELLYGQVKLTFEKDGETVVVRSDAKINDNSWHNIQVHFKTSQVELSVDSEKKVSTITSQMEIQPGSHLYLGGLGMRARAQAVRKGLESVERGGMKGSLIGCIRSIVVNSKTFGHIDIVMSRLIDPRCVPADSCSSEPCRAGETCVSKGDGYVCQCQSAKCRGDSISEISPDAKSDRGEHEILSVRPLMVREGNSTSITTDNINLIFDMSKYSLRESSIFFHIKTHPKHGYLEKNFGRARNSNVFTYLDVMLKKIVYVHDGSDTDADDIELEIEILRQSSYSLPQSLQERYDFVLPVIVSPENDPPKIYLGHNGVLQLLQNSKIRITSDALRAEDTDSSPDKLLYVVTYHNPKYGLFEKTEKIGERLSNFTHKDVQEGRIWYVHETAFDAYVRLQVFDGHLRSNPVDLKIQTTPIKLEVTRNTGLVLLHRTSKLILPENLTTTINIPDPSMEIRYNIIQPPRYGVIERQKYADQTWEEVQTFAQRQVNSSGVRYKHTNFWDSVNEDQFSFVVKAKDFISDQYTFRISMEELVISVDVNRKLTLHQEQFRKLEEINLRVVTNDPQFDNGHISFTIVRPPSLGHLYKISSLEGNKPNFDVISPLQKDSNFTQSDIFDGKIFYKLRRVSFETIEDFVDFSLSASGATRPLRFKVEYIPDDTDVRFMNNGLENVIEGGQKAIERQDLFIEMDEYDNFKYTLLVLPQHGELQIIDPRSSVVLEKNISSFQNKDIRDLKLVYKHDDSENDHDSFMFMAIPVISGQDSHQKEIPEFSGTFQIRMLMRNDNEPVRLVDRVFHVVTNQKKVITIDDLAFTDPDIDYDSDELLYRRKAITNGDIINSIDKTPTFEFKQKDIRNRKIMFQHSGPPHGRAAIWVTDGQYYSYGLFEVQASDPYIRIISNTGALVKSGSDVQISIKNLSIETNVDIEDKDVHFVLFEEPLLGHLEINDKEVLRFSLADLKENRVYYQHDNRISAFEDHFKFAVVVNSTQTEGSFSIQIFTESHQHPPRVVNNKVLELSGENGIIDQSHLLVSHPEVSVEDIDYIVLKLPRHGSIYINGALAATVESAKFSQADINKGQVIYKLTQPGITNDFFIFDVTNGFQTLRGLEFVIEIIPSVLPLEVKNFTVREGSRKALAPNNFKVKGRFYEGKSFKFVIMDKPQHGIIDNVGERGVALSTFTSEELSKGVIFYDHDDSEALMDTFSVKVQLLEESKESLPQTVYISIMGLNDRSPKVIINTGLSVWNGSITLITSENLRAVDPDTPPEGVMYRVSSPTNGHIAMLNNTFRKITNFTQAFIDDGLVVFVHKGGDGEFSFQVTDGYNSDALRTFHIRAKPLVLQLERNQGLEAYPNTIQPITSDHLFASTNDMNQTRPIIYRLQTKPRFGTVVTMVNDRPMDVTSFTQKEVTDRQIFYQQTMQIIGWIQSDSFLFEVSTLYATPLEEELFQINISYGNLNEENRKQLMKIEGLTLDEGREAVITKDHLDTTNFVSRLEHLGKVVQITYMIEDPPKYGILKFHERPVLKGMQFTQDNINANDLKYSHDDSDTVNDSFKLIINILIQDHRSGGSGREETNFETCFNITIRPVNDQQFRLLTSNPSIRVIQGFSVKLTNAVLKTVDQDTEPAYIRYTIVRGPTHGFLAYISSASEPIKEFSQQDIDDENVIYHHDGSTEADAFYFRVSDGVFMPYYKNFNIYFEPIQLEIVKNINVSILQSESSVYIDVEHLNVSTNGERGKIFFTLKEMPKFGKLLIGEVGVFTFLQTDIDDSSLVYIQEDMNSGSDHFICDIGYAGADVKIRNVIVFIKVEPCVSSGPLRAPAGSKVAVTTLALDASTLSEKTGDNPIYTILQGPYLGKIIRKSHIGRKISKRRAQEYRIERGDDEINEVTRFSHEDIVYTKVFYLTNSGIGVYAPTNDNFTYRLTAYNVQPAEGTFVISVMQSENLITSNPRHNIEPDIPWDPRKPFTQHPVIIKPSLSENDETEDDFNNATPREGEIANPNVTSDSMTLIAIIIPLLLVAILAVVIIFILWRTRRRRQFSPQNKKSPNTRPQISGPFQIQQPHVHIEPQVQQSPTSDEEKSIVEYQNTSNIPITPSQKNCEEDNGDVTTPMLSDQDVKPKIPPRSPDTSRTEVSATVPNCKVTPLIENEDFDSDDDLTPEPSIKSNDSSDILDWVSSDPDLLQQYQNIPPVLRKNQYWV</sequence>
<keyword evidence="8" id="KW-0472">Membrane</keyword>
<feature type="signal peptide" evidence="9">
    <location>
        <begin position="1"/>
        <end position="22"/>
    </location>
</feature>
<feature type="compositionally biased region" description="Polar residues" evidence="7">
    <location>
        <begin position="2376"/>
        <end position="2387"/>
    </location>
</feature>
<keyword evidence="4" id="KW-0325">Glycoprotein</keyword>
<evidence type="ECO:0008006" key="14">
    <source>
        <dbReference type="Google" id="ProtNLM"/>
    </source>
</evidence>
<evidence type="ECO:0000313" key="13">
    <source>
        <dbReference type="Proteomes" id="UP001195483"/>
    </source>
</evidence>